<name>Q01SM3_SOLUE</name>
<sequence>MDCFRVAGDSLEAGPTAWGRTNPRKLYLHIVSQETTIVSVEIITKRKSGHGQPQRPDIESHLGYWLRRVSNHVSGAFAQALEAKNSSVGEWMVICHIGAQPGITPGEIAEALDLTRGAVSKIIDKVEAKNWIARSTKPEDSRVQLLSLTRPGTRILPHLAKIADENDRKFFAVLDPAESATLRRLLGKLAEFHKIRAVPTH</sequence>
<keyword evidence="3" id="KW-0804">Transcription</keyword>
<accession>Q01SM3</accession>
<protein>
    <submittedName>
        <fullName evidence="5">Transcriptional regulator, MarR family</fullName>
    </submittedName>
</protein>
<dbReference type="InterPro" id="IPR000835">
    <property type="entry name" value="HTH_MarR-typ"/>
</dbReference>
<evidence type="ECO:0000256" key="1">
    <source>
        <dbReference type="ARBA" id="ARBA00023015"/>
    </source>
</evidence>
<dbReference type="Pfam" id="PF01047">
    <property type="entry name" value="MarR"/>
    <property type="match status" value="1"/>
</dbReference>
<gene>
    <name evidence="5" type="ordered locus">Acid_6422</name>
</gene>
<evidence type="ECO:0000256" key="2">
    <source>
        <dbReference type="ARBA" id="ARBA00023125"/>
    </source>
</evidence>
<dbReference type="Gene3D" id="1.10.10.10">
    <property type="entry name" value="Winged helix-like DNA-binding domain superfamily/Winged helix DNA-binding domain"/>
    <property type="match status" value="1"/>
</dbReference>
<dbReference type="FunCoup" id="Q01SM3">
    <property type="interactions" value="46"/>
</dbReference>
<dbReference type="AlphaFoldDB" id="Q01SM3"/>
<evidence type="ECO:0000256" key="3">
    <source>
        <dbReference type="ARBA" id="ARBA00023163"/>
    </source>
</evidence>
<dbReference type="InterPro" id="IPR036390">
    <property type="entry name" value="WH_DNA-bd_sf"/>
</dbReference>
<proteinExistence type="predicted"/>
<dbReference type="GO" id="GO:0003677">
    <property type="term" value="F:DNA binding"/>
    <property type="evidence" value="ECO:0007669"/>
    <property type="project" value="UniProtKB-KW"/>
</dbReference>
<dbReference type="PANTHER" id="PTHR42756:SF1">
    <property type="entry name" value="TRANSCRIPTIONAL REPRESSOR OF EMRAB OPERON"/>
    <property type="match status" value="1"/>
</dbReference>
<dbReference type="STRING" id="234267.Acid_6422"/>
<dbReference type="HOGENOM" id="CLU_083287_4_2_0"/>
<reference evidence="5" key="1">
    <citation type="submission" date="2006-10" db="EMBL/GenBank/DDBJ databases">
        <title>Complete sequence of Solibacter usitatus Ellin6076.</title>
        <authorList>
            <consortium name="US DOE Joint Genome Institute"/>
            <person name="Copeland A."/>
            <person name="Lucas S."/>
            <person name="Lapidus A."/>
            <person name="Barry K."/>
            <person name="Detter J.C."/>
            <person name="Glavina del Rio T."/>
            <person name="Hammon N."/>
            <person name="Israni S."/>
            <person name="Dalin E."/>
            <person name="Tice H."/>
            <person name="Pitluck S."/>
            <person name="Thompson L.S."/>
            <person name="Brettin T."/>
            <person name="Bruce D."/>
            <person name="Han C."/>
            <person name="Tapia R."/>
            <person name="Gilna P."/>
            <person name="Schmutz J."/>
            <person name="Larimer F."/>
            <person name="Land M."/>
            <person name="Hauser L."/>
            <person name="Kyrpides N."/>
            <person name="Mikhailova N."/>
            <person name="Janssen P.H."/>
            <person name="Kuske C.R."/>
            <person name="Richardson P."/>
        </authorList>
    </citation>
    <scope>NUCLEOTIDE SEQUENCE</scope>
    <source>
        <strain evidence="5">Ellin6076</strain>
    </source>
</reference>
<dbReference type="PROSITE" id="PS50995">
    <property type="entry name" value="HTH_MARR_2"/>
    <property type="match status" value="1"/>
</dbReference>
<keyword evidence="1" id="KW-0805">Transcription regulation</keyword>
<organism evidence="5">
    <name type="scientific">Solibacter usitatus (strain Ellin6076)</name>
    <dbReference type="NCBI Taxonomy" id="234267"/>
    <lineage>
        <taxon>Bacteria</taxon>
        <taxon>Pseudomonadati</taxon>
        <taxon>Acidobacteriota</taxon>
        <taxon>Terriglobia</taxon>
        <taxon>Bryobacterales</taxon>
        <taxon>Solibacteraceae</taxon>
        <taxon>Candidatus Solibacter</taxon>
    </lineage>
</organism>
<dbReference type="InParanoid" id="Q01SM3"/>
<evidence type="ECO:0000259" key="4">
    <source>
        <dbReference type="PROSITE" id="PS50995"/>
    </source>
</evidence>
<dbReference type="SMART" id="SM00347">
    <property type="entry name" value="HTH_MARR"/>
    <property type="match status" value="1"/>
</dbReference>
<dbReference type="GO" id="GO:0003700">
    <property type="term" value="F:DNA-binding transcription factor activity"/>
    <property type="evidence" value="ECO:0007669"/>
    <property type="project" value="InterPro"/>
</dbReference>
<dbReference type="SUPFAM" id="SSF46785">
    <property type="entry name" value="Winged helix' DNA-binding domain"/>
    <property type="match status" value="1"/>
</dbReference>
<dbReference type="KEGG" id="sus:Acid_6422"/>
<dbReference type="PRINTS" id="PR00598">
    <property type="entry name" value="HTHMARR"/>
</dbReference>
<dbReference type="InterPro" id="IPR036388">
    <property type="entry name" value="WH-like_DNA-bd_sf"/>
</dbReference>
<dbReference type="eggNOG" id="COG1846">
    <property type="taxonomic scope" value="Bacteria"/>
</dbReference>
<feature type="domain" description="HTH marR-type" evidence="4">
    <location>
        <begin position="59"/>
        <end position="191"/>
    </location>
</feature>
<dbReference type="EMBL" id="CP000473">
    <property type="protein sequence ID" value="ABJ87347.1"/>
    <property type="molecule type" value="Genomic_DNA"/>
</dbReference>
<dbReference type="PANTHER" id="PTHR42756">
    <property type="entry name" value="TRANSCRIPTIONAL REGULATOR, MARR"/>
    <property type="match status" value="1"/>
</dbReference>
<evidence type="ECO:0000313" key="5">
    <source>
        <dbReference type="EMBL" id="ABJ87347.1"/>
    </source>
</evidence>
<keyword evidence="2" id="KW-0238">DNA-binding</keyword>